<dbReference type="Gene3D" id="1.10.4080.10">
    <property type="entry name" value="ADP-ribosylation/Crystallin J1"/>
    <property type="match status" value="1"/>
</dbReference>
<evidence type="ECO:0000256" key="1">
    <source>
        <dbReference type="ARBA" id="ARBA00010702"/>
    </source>
</evidence>
<keyword evidence="2 4" id="KW-0378">Hydrolase</keyword>
<dbReference type="Pfam" id="PF03747">
    <property type="entry name" value="ADP_ribosyl_GH"/>
    <property type="match status" value="1"/>
</dbReference>
<gene>
    <name evidence="4" type="ORF">SAMN05216446_1566</name>
</gene>
<proteinExistence type="inferred from homology"/>
<dbReference type="SUPFAM" id="SSF101478">
    <property type="entry name" value="ADP-ribosylglycohydrolase"/>
    <property type="match status" value="1"/>
</dbReference>
<dbReference type="InterPro" id="IPR005502">
    <property type="entry name" value="Ribosyl_crysJ1"/>
</dbReference>
<dbReference type="InterPro" id="IPR036705">
    <property type="entry name" value="Ribosyl_crysJ1_sf"/>
</dbReference>
<dbReference type="Proteomes" id="UP000199128">
    <property type="component" value="Unassembled WGS sequence"/>
</dbReference>
<feature type="binding site" evidence="3">
    <location>
        <position position="65"/>
    </location>
    <ligand>
        <name>Mg(2+)</name>
        <dbReference type="ChEBI" id="CHEBI:18420"/>
        <label>1</label>
    </ligand>
</feature>
<dbReference type="InterPro" id="IPR050792">
    <property type="entry name" value="ADP-ribosylglycohydrolase"/>
</dbReference>
<dbReference type="RefSeq" id="WP_180371387.1">
    <property type="nucleotide sequence ID" value="NZ_FOGP01000006.1"/>
</dbReference>
<comment type="cofactor">
    <cofactor evidence="3">
        <name>Mg(2+)</name>
        <dbReference type="ChEBI" id="CHEBI:18420"/>
    </cofactor>
    <text evidence="3">Binds 2 magnesium ions per subunit.</text>
</comment>
<sequence>MQTDLSSRVRGALIGCAYGDAFGMPTEMMTRELLDRAFPGGVMRLEPSSRLDFFGRQFPAGTVTDDTQNTVLVCQAIVEGQGEFETERYLGLLRRWVARNADRAAMVLGPSTARALRALDDGVPLDQAGRMGTTNGSAMKVGPIGIVYDYRDTVTLVDAVERLCLPTHNTGVAIAGAAAVAGCVSYAVRGGTDFDAMWDVARDMAEAGARRGNQLPGPLLGERLAYMRDLVMRAMPDEVIRQIQDFLGMGFETVQTVPAVLAMVTLGEGDPHRAAVLTANTAGDTDTVAAIACTICGAMNPDFSREKIDLLQRANGLDFDGLAEGLLPFVR</sequence>
<comment type="similarity">
    <text evidence="1">Belongs to the ADP-ribosylglycohydrolase family.</text>
</comment>
<dbReference type="GO" id="GO:0016787">
    <property type="term" value="F:hydrolase activity"/>
    <property type="evidence" value="ECO:0007669"/>
    <property type="project" value="UniProtKB-KW"/>
</dbReference>
<reference evidence="5" key="1">
    <citation type="submission" date="2016-10" db="EMBL/GenBank/DDBJ databases">
        <authorList>
            <person name="Varghese N."/>
            <person name="Submissions S."/>
        </authorList>
    </citation>
    <scope>NUCLEOTIDE SEQUENCE [LARGE SCALE GENOMIC DNA]</scope>
    <source>
        <strain evidence="5">KHGC19</strain>
    </source>
</reference>
<dbReference type="EMBL" id="FOGP01000006">
    <property type="protein sequence ID" value="SER64307.1"/>
    <property type="molecule type" value="Genomic_DNA"/>
</dbReference>
<dbReference type="GO" id="GO:0046872">
    <property type="term" value="F:metal ion binding"/>
    <property type="evidence" value="ECO:0007669"/>
    <property type="project" value="UniProtKB-KW"/>
</dbReference>
<name>A0A1H9QV85_9ACTN</name>
<evidence type="ECO:0000313" key="5">
    <source>
        <dbReference type="Proteomes" id="UP000199128"/>
    </source>
</evidence>
<dbReference type="PANTHER" id="PTHR16222">
    <property type="entry name" value="ADP-RIBOSYLGLYCOHYDROLASE"/>
    <property type="match status" value="1"/>
</dbReference>
<keyword evidence="3" id="KW-0460">Magnesium</keyword>
<feature type="binding site" evidence="3">
    <location>
        <position position="287"/>
    </location>
    <ligand>
        <name>Mg(2+)</name>
        <dbReference type="ChEBI" id="CHEBI:18420"/>
        <label>1</label>
    </ligand>
</feature>
<dbReference type="AlphaFoldDB" id="A0A1H9QV85"/>
<feature type="binding site" evidence="3">
    <location>
        <position position="284"/>
    </location>
    <ligand>
        <name>Mg(2+)</name>
        <dbReference type="ChEBI" id="CHEBI:18420"/>
        <label>1</label>
    </ligand>
</feature>
<dbReference type="PANTHER" id="PTHR16222:SF24">
    <property type="entry name" value="ADP-RIBOSYLHYDROLASE ARH3"/>
    <property type="match status" value="1"/>
</dbReference>
<keyword evidence="3" id="KW-0479">Metal-binding</keyword>
<evidence type="ECO:0000256" key="2">
    <source>
        <dbReference type="ARBA" id="ARBA00022801"/>
    </source>
</evidence>
<organism evidence="4 5">
    <name type="scientific">Parafannyhessea umbonata</name>
    <dbReference type="NCBI Taxonomy" id="604330"/>
    <lineage>
        <taxon>Bacteria</taxon>
        <taxon>Bacillati</taxon>
        <taxon>Actinomycetota</taxon>
        <taxon>Coriobacteriia</taxon>
        <taxon>Coriobacteriales</taxon>
        <taxon>Atopobiaceae</taxon>
        <taxon>Parafannyhessea</taxon>
    </lineage>
</organism>
<accession>A0A1H9QV85</accession>
<evidence type="ECO:0000256" key="3">
    <source>
        <dbReference type="PIRSR" id="PIRSR605502-1"/>
    </source>
</evidence>
<evidence type="ECO:0000313" key="4">
    <source>
        <dbReference type="EMBL" id="SER64307.1"/>
    </source>
</evidence>
<feature type="binding site" evidence="3">
    <location>
        <position position="286"/>
    </location>
    <ligand>
        <name>Mg(2+)</name>
        <dbReference type="ChEBI" id="CHEBI:18420"/>
        <label>1</label>
    </ligand>
</feature>
<protein>
    <submittedName>
        <fullName evidence="4">ADP-ribosylglycohydrolase</fullName>
    </submittedName>
</protein>
<feature type="binding site" evidence="3">
    <location>
        <position position="66"/>
    </location>
    <ligand>
        <name>Mg(2+)</name>
        <dbReference type="ChEBI" id="CHEBI:18420"/>
        <label>1</label>
    </ligand>
</feature>
<feature type="binding site" evidence="3">
    <location>
        <position position="64"/>
    </location>
    <ligand>
        <name>Mg(2+)</name>
        <dbReference type="ChEBI" id="CHEBI:18420"/>
        <label>1</label>
    </ligand>
</feature>